<dbReference type="SUPFAM" id="SSF48371">
    <property type="entry name" value="ARM repeat"/>
    <property type="match status" value="1"/>
</dbReference>
<evidence type="ECO:0000256" key="1">
    <source>
        <dbReference type="ARBA" id="ARBA00022737"/>
    </source>
</evidence>
<proteinExistence type="predicted"/>
<dbReference type="InterPro" id="IPR011989">
    <property type="entry name" value="ARM-like"/>
</dbReference>
<feature type="repeat" description="Pumilio" evidence="4">
    <location>
        <begin position="463"/>
        <end position="504"/>
    </location>
</feature>
<gene>
    <name evidence="6" type="ORF">H0E87_000158</name>
</gene>
<feature type="repeat" description="Pumilio" evidence="4">
    <location>
        <begin position="393"/>
        <end position="429"/>
    </location>
</feature>
<comment type="caution">
    <text evidence="6">The sequence shown here is derived from an EMBL/GenBank/DDBJ whole genome shotgun (WGS) entry which is preliminary data.</text>
</comment>
<dbReference type="InterPro" id="IPR001313">
    <property type="entry name" value="Pumilio_RNA-bd_rpt"/>
</dbReference>
<evidence type="ECO:0000313" key="6">
    <source>
        <dbReference type="EMBL" id="KAH8518222.1"/>
    </source>
</evidence>
<keyword evidence="1" id="KW-0677">Repeat</keyword>
<keyword evidence="2" id="KW-0810">Translation regulation</keyword>
<dbReference type="InterPro" id="IPR016024">
    <property type="entry name" value="ARM-type_fold"/>
</dbReference>
<feature type="repeat" description="Pumilio" evidence="4">
    <location>
        <begin position="322"/>
        <end position="357"/>
    </location>
</feature>
<dbReference type="AlphaFoldDB" id="A0A8T2ZN57"/>
<evidence type="ECO:0000256" key="2">
    <source>
        <dbReference type="ARBA" id="ARBA00022845"/>
    </source>
</evidence>
<dbReference type="PANTHER" id="PTHR12537">
    <property type="entry name" value="RNA BINDING PROTEIN PUMILIO-RELATED"/>
    <property type="match status" value="1"/>
</dbReference>
<dbReference type="SMART" id="SM00025">
    <property type="entry name" value="Pumilio"/>
    <property type="match status" value="8"/>
</dbReference>
<dbReference type="PROSITE" id="PS50302">
    <property type="entry name" value="PUM"/>
    <property type="match status" value="3"/>
</dbReference>
<dbReference type="Proteomes" id="UP000807159">
    <property type="component" value="Chromosome 1"/>
</dbReference>
<dbReference type="EMBL" id="JACEGQ020000001">
    <property type="protein sequence ID" value="KAH8518222.1"/>
    <property type="molecule type" value="Genomic_DNA"/>
</dbReference>
<dbReference type="GO" id="GO:0005737">
    <property type="term" value="C:cytoplasm"/>
    <property type="evidence" value="ECO:0007669"/>
    <property type="project" value="TreeGrafter"/>
</dbReference>
<evidence type="ECO:0000256" key="4">
    <source>
        <dbReference type="PROSITE-ProRule" id="PRU00317"/>
    </source>
</evidence>
<sequence length="534" mass="59282">MHSPLPCRSIKPGEACLFIFVFLCVLILVFFSVSSFSMETSSGSSDNSMSSAVHSGPSVKNLMLSVANLSLTEGRTGTKNRQGFSPRNCLLAANGGSLQGIQETRINGLPQYQARFANSTLVPPPLFPGTIWGSNSMGDGWDFQGSRLQSGAKSYVPNLNYSPSGSVVDEGASIVGSNTGLSDYSVVKNQEKLNNVRNFICLLQGDRFVNYCLDKDGSRTLHGLLSLRDPEITCQICKKVLDLSSRGIPIFFELMFNQHGWHVFSELIDSLNHQQLKLITYEITKDLSIFIALTFHTHGSNLIKKVIRILRRSHLISFVTNNLCAAFLLIMTNRIGSYVVSECLNHLRAEDNKALYEAAITWCLDLAIDHEGSIALIRVINTIQGLQRYQLLNILTRNAVFLSQDPEGNYVIQKVISLNNPLFTQNVCHLLIGHYETISLQKGGSHIVEKCLDTEWKGWIIENFLSNTNTLLHVAKDEFGNYVIQKALKVTKKSGSPLYHKLLSRLKPYLSILQSGYGRNVFNLITGGQSVKKV</sequence>
<dbReference type="PROSITE" id="PS50303">
    <property type="entry name" value="PUM_HD"/>
    <property type="match status" value="1"/>
</dbReference>
<organism evidence="6 7">
    <name type="scientific">Populus deltoides</name>
    <name type="common">Eastern poplar</name>
    <name type="synonym">Eastern cottonwood</name>
    <dbReference type="NCBI Taxonomy" id="3696"/>
    <lineage>
        <taxon>Eukaryota</taxon>
        <taxon>Viridiplantae</taxon>
        <taxon>Streptophyta</taxon>
        <taxon>Embryophyta</taxon>
        <taxon>Tracheophyta</taxon>
        <taxon>Spermatophyta</taxon>
        <taxon>Magnoliopsida</taxon>
        <taxon>eudicotyledons</taxon>
        <taxon>Gunneridae</taxon>
        <taxon>Pentapetalae</taxon>
        <taxon>rosids</taxon>
        <taxon>fabids</taxon>
        <taxon>Malpighiales</taxon>
        <taxon>Salicaceae</taxon>
        <taxon>Saliceae</taxon>
        <taxon>Populus</taxon>
    </lineage>
</organism>
<protein>
    <recommendedName>
        <fullName evidence="5">PUM-HD domain-containing protein</fullName>
    </recommendedName>
</protein>
<keyword evidence="3" id="KW-0694">RNA-binding</keyword>
<dbReference type="GO" id="GO:0003729">
    <property type="term" value="F:mRNA binding"/>
    <property type="evidence" value="ECO:0007669"/>
    <property type="project" value="TreeGrafter"/>
</dbReference>
<dbReference type="GO" id="GO:0006417">
    <property type="term" value="P:regulation of translation"/>
    <property type="evidence" value="ECO:0007669"/>
    <property type="project" value="UniProtKB-KW"/>
</dbReference>
<reference evidence="6" key="1">
    <citation type="journal article" date="2021" name="J. Hered.">
        <title>Genome Assembly of Salicaceae Populus deltoides (Eastern Cottonwood) I-69 Based on Nanopore Sequencing and Hi-C Technologies.</title>
        <authorList>
            <person name="Bai S."/>
            <person name="Wu H."/>
            <person name="Zhang J."/>
            <person name="Pan Z."/>
            <person name="Zhao W."/>
            <person name="Li Z."/>
            <person name="Tong C."/>
        </authorList>
    </citation>
    <scope>NUCLEOTIDE SEQUENCE</scope>
    <source>
        <tissue evidence="6">Leaf</tissue>
    </source>
</reference>
<name>A0A8T2ZN57_POPDE</name>
<dbReference type="InterPro" id="IPR033133">
    <property type="entry name" value="PUM-HD"/>
</dbReference>
<keyword evidence="7" id="KW-1185">Reference proteome</keyword>
<accession>A0A8T2ZN57</accession>
<dbReference type="Gene3D" id="1.25.10.10">
    <property type="entry name" value="Leucine-rich Repeat Variant"/>
    <property type="match status" value="1"/>
</dbReference>
<dbReference type="PANTHER" id="PTHR12537:SF137">
    <property type="entry name" value="PUMILIO HOMOLOG 16-RELATED"/>
    <property type="match status" value="1"/>
</dbReference>
<feature type="domain" description="PUM-HD" evidence="5">
    <location>
        <begin position="176"/>
        <end position="529"/>
    </location>
</feature>
<dbReference type="Pfam" id="PF00806">
    <property type="entry name" value="PUF"/>
    <property type="match status" value="4"/>
</dbReference>
<evidence type="ECO:0000313" key="7">
    <source>
        <dbReference type="Proteomes" id="UP000807159"/>
    </source>
</evidence>
<evidence type="ECO:0000256" key="3">
    <source>
        <dbReference type="ARBA" id="ARBA00022884"/>
    </source>
</evidence>
<evidence type="ECO:0000259" key="5">
    <source>
        <dbReference type="PROSITE" id="PS50303"/>
    </source>
</evidence>